<protein>
    <recommendedName>
        <fullName evidence="4">EF-hand domain-containing protein</fullName>
    </recommendedName>
</protein>
<feature type="region of interest" description="Disordered" evidence="1">
    <location>
        <begin position="205"/>
        <end position="227"/>
    </location>
</feature>
<feature type="compositionally biased region" description="Pro residues" evidence="1">
    <location>
        <begin position="93"/>
        <end position="113"/>
    </location>
</feature>
<feature type="compositionally biased region" description="Polar residues" evidence="1">
    <location>
        <begin position="115"/>
        <end position="127"/>
    </location>
</feature>
<keyword evidence="3" id="KW-1185">Reference proteome</keyword>
<evidence type="ECO:0008006" key="4">
    <source>
        <dbReference type="Google" id="ProtNLM"/>
    </source>
</evidence>
<dbReference type="Proteomes" id="UP000265618">
    <property type="component" value="Unassembled WGS sequence"/>
</dbReference>
<feature type="compositionally biased region" description="Low complexity" evidence="1">
    <location>
        <begin position="31"/>
        <end position="92"/>
    </location>
</feature>
<evidence type="ECO:0000313" key="3">
    <source>
        <dbReference type="Proteomes" id="UP000265618"/>
    </source>
</evidence>
<reference evidence="2 3" key="1">
    <citation type="journal article" date="2018" name="PLoS ONE">
        <title>The draft genome of Kipferlia bialata reveals reductive genome evolution in fornicate parasites.</title>
        <authorList>
            <person name="Tanifuji G."/>
            <person name="Takabayashi S."/>
            <person name="Kume K."/>
            <person name="Takagi M."/>
            <person name="Nakayama T."/>
            <person name="Kamikawa R."/>
            <person name="Inagaki Y."/>
            <person name="Hashimoto T."/>
        </authorList>
    </citation>
    <scope>NUCLEOTIDE SEQUENCE [LARGE SCALE GENOMIC DNA]</scope>
    <source>
        <strain evidence="2">NY0173</strain>
    </source>
</reference>
<dbReference type="OrthoDB" id="26525at2759"/>
<dbReference type="PROSITE" id="PS00018">
    <property type="entry name" value="EF_HAND_1"/>
    <property type="match status" value="1"/>
</dbReference>
<feature type="compositionally biased region" description="Acidic residues" evidence="1">
    <location>
        <begin position="211"/>
        <end position="227"/>
    </location>
</feature>
<gene>
    <name evidence="2" type="ORF">KIPB_004862</name>
</gene>
<feature type="compositionally biased region" description="Polar residues" evidence="1">
    <location>
        <begin position="1"/>
        <end position="22"/>
    </location>
</feature>
<dbReference type="InterPro" id="IPR018247">
    <property type="entry name" value="EF_Hand_1_Ca_BS"/>
</dbReference>
<accession>A0A9K3CUN9</accession>
<evidence type="ECO:0000313" key="2">
    <source>
        <dbReference type="EMBL" id="GIQ83521.1"/>
    </source>
</evidence>
<organism evidence="2 3">
    <name type="scientific">Kipferlia bialata</name>
    <dbReference type="NCBI Taxonomy" id="797122"/>
    <lineage>
        <taxon>Eukaryota</taxon>
        <taxon>Metamonada</taxon>
        <taxon>Carpediemonas-like organisms</taxon>
        <taxon>Kipferlia</taxon>
    </lineage>
</organism>
<sequence>MGAGSSCTNPSSQVSQMTQMATQAFLGGGEQQQQQQQPQQPQQMQQPGPQGQYQQPPPGYGQQQQQRPPMQMQQQRPPQQMQQQQPRYNPRMMPQPMPQQYRPPPNYGVPPPNYQFNSQAQHAQTQGPPGYSGPAPQYQHQQYSQPPAGYRLPGVKTNPYGAIATDDFGCPAGDGAGWSAGPTYAPQIAALNQGQDGMQYVTVSRVSSAPPEDDGPQGEGIEREEEDACAIETASKAAIHTTEFDETENGIRQTVNRNKPELQRMWRQLDYNGNGLVSLAEIDKWIVN</sequence>
<name>A0A9K3CUN9_9EUKA</name>
<feature type="compositionally biased region" description="Low complexity" evidence="1">
    <location>
        <begin position="134"/>
        <end position="148"/>
    </location>
</feature>
<feature type="non-terminal residue" evidence="2">
    <location>
        <position position="288"/>
    </location>
</feature>
<dbReference type="EMBL" id="BDIP01001082">
    <property type="protein sequence ID" value="GIQ83521.1"/>
    <property type="molecule type" value="Genomic_DNA"/>
</dbReference>
<evidence type="ECO:0000256" key="1">
    <source>
        <dbReference type="SAM" id="MobiDB-lite"/>
    </source>
</evidence>
<comment type="caution">
    <text evidence="2">The sequence shown here is derived from an EMBL/GenBank/DDBJ whole genome shotgun (WGS) entry which is preliminary data.</text>
</comment>
<dbReference type="AlphaFoldDB" id="A0A9K3CUN9"/>
<dbReference type="Gene3D" id="1.10.238.10">
    <property type="entry name" value="EF-hand"/>
    <property type="match status" value="1"/>
</dbReference>
<proteinExistence type="predicted"/>
<feature type="region of interest" description="Disordered" evidence="1">
    <location>
        <begin position="1"/>
        <end position="154"/>
    </location>
</feature>